<comment type="caution">
    <text evidence="2">The sequence shown here is derived from an EMBL/GenBank/DDBJ whole genome shotgun (WGS) entry which is preliminary data.</text>
</comment>
<evidence type="ECO:0000313" key="2">
    <source>
        <dbReference type="EMBL" id="GAA2038325.1"/>
    </source>
</evidence>
<dbReference type="InterPro" id="IPR029058">
    <property type="entry name" value="AB_hydrolase_fold"/>
</dbReference>
<gene>
    <name evidence="2" type="ORF">GCM10009819_23880</name>
</gene>
<name>A0ABP5G135_9MICO</name>
<dbReference type="EMBL" id="BAAAPW010000003">
    <property type="protein sequence ID" value="GAA2038325.1"/>
    <property type="molecule type" value="Genomic_DNA"/>
</dbReference>
<dbReference type="Proteomes" id="UP001501196">
    <property type="component" value="Unassembled WGS sequence"/>
</dbReference>
<feature type="domain" description="AB hydrolase-1" evidence="1">
    <location>
        <begin position="3"/>
        <end position="121"/>
    </location>
</feature>
<dbReference type="InterPro" id="IPR050228">
    <property type="entry name" value="Carboxylesterase_BioH"/>
</dbReference>
<dbReference type="SUPFAM" id="SSF53474">
    <property type="entry name" value="alpha/beta-Hydrolases"/>
    <property type="match status" value="1"/>
</dbReference>
<reference evidence="3" key="1">
    <citation type="journal article" date="2019" name="Int. J. Syst. Evol. Microbiol.">
        <title>The Global Catalogue of Microorganisms (GCM) 10K type strain sequencing project: providing services to taxonomists for standard genome sequencing and annotation.</title>
        <authorList>
            <consortium name="The Broad Institute Genomics Platform"/>
            <consortium name="The Broad Institute Genome Sequencing Center for Infectious Disease"/>
            <person name="Wu L."/>
            <person name="Ma J."/>
        </authorList>
    </citation>
    <scope>NUCLEOTIDE SEQUENCE [LARGE SCALE GENOMIC DNA]</scope>
    <source>
        <strain evidence="3">JCM 15672</strain>
    </source>
</reference>
<keyword evidence="3" id="KW-1185">Reference proteome</keyword>
<evidence type="ECO:0000313" key="3">
    <source>
        <dbReference type="Proteomes" id="UP001501196"/>
    </source>
</evidence>
<dbReference type="PANTHER" id="PTHR43194">
    <property type="entry name" value="HYDROLASE ALPHA/BETA FOLD FAMILY"/>
    <property type="match status" value="1"/>
</dbReference>
<proteinExistence type="predicted"/>
<evidence type="ECO:0000259" key="1">
    <source>
        <dbReference type="Pfam" id="PF00561"/>
    </source>
</evidence>
<dbReference type="RefSeq" id="WP_344373953.1">
    <property type="nucleotide sequence ID" value="NZ_BAAAPW010000003.1"/>
</dbReference>
<dbReference type="PANTHER" id="PTHR43194:SF2">
    <property type="entry name" value="PEROXISOMAL MEMBRANE PROTEIN LPX1"/>
    <property type="match status" value="1"/>
</dbReference>
<dbReference type="InterPro" id="IPR000073">
    <property type="entry name" value="AB_hydrolase_1"/>
</dbReference>
<dbReference type="Gene3D" id="3.40.50.1820">
    <property type="entry name" value="alpha/beta hydrolase"/>
    <property type="match status" value="1"/>
</dbReference>
<sequence length="259" mass="27097">MSFVLLHGLGADRRQPLDLFGPVLADAGVAPADVVAPDVRAHGASTLLGGPDDFALDRLADEVAETVRRDAPRAPTTPLTLIGISMGAAIALRLALRGSLPVERAVFVRPAFGDAPLPPNLRPFPVIGELLRERGPVAGAEAFRRTEPHHRVAAESPLGARGLLMQFTAPGAAARAVRLVEIPRNRAFADDAELAGLAARGVRSVVVGAPRDPVHPLALAERWAAGLGAPLEHVPARDDGVAAQAAAMREVVGRRLSRP</sequence>
<protein>
    <recommendedName>
        <fullName evidence="1">AB hydrolase-1 domain-containing protein</fullName>
    </recommendedName>
</protein>
<organism evidence="2 3">
    <name type="scientific">Agromyces tropicus</name>
    <dbReference type="NCBI Taxonomy" id="555371"/>
    <lineage>
        <taxon>Bacteria</taxon>
        <taxon>Bacillati</taxon>
        <taxon>Actinomycetota</taxon>
        <taxon>Actinomycetes</taxon>
        <taxon>Micrococcales</taxon>
        <taxon>Microbacteriaceae</taxon>
        <taxon>Agromyces</taxon>
    </lineage>
</organism>
<dbReference type="Pfam" id="PF00561">
    <property type="entry name" value="Abhydrolase_1"/>
    <property type="match status" value="1"/>
</dbReference>
<accession>A0ABP5G135</accession>